<feature type="compositionally biased region" description="Basic and acidic residues" evidence="10">
    <location>
        <begin position="24"/>
        <end position="33"/>
    </location>
</feature>
<dbReference type="GO" id="GO:0003723">
    <property type="term" value="F:RNA binding"/>
    <property type="evidence" value="ECO:0007669"/>
    <property type="project" value="TreeGrafter"/>
</dbReference>
<proteinExistence type="inferred from homology"/>
<evidence type="ECO:0000256" key="9">
    <source>
        <dbReference type="ARBA" id="ARBA00041214"/>
    </source>
</evidence>
<comment type="similarity">
    <text evidence="2">Belongs to the eukaryotic ribosomal protein eL22 family.</text>
</comment>
<keyword evidence="5 11" id="KW-0689">Ribosomal protein</keyword>
<reference evidence="11" key="1">
    <citation type="journal article" date="2021" name="Evol. Appl.">
        <title>The genome of the Pyrenean desman and the effects of bottlenecks and inbreeding on the genomic landscape of an endangered species.</title>
        <authorList>
            <person name="Escoda L."/>
            <person name="Castresana J."/>
        </authorList>
    </citation>
    <scope>NUCLEOTIDE SEQUENCE</scope>
    <source>
        <strain evidence="11">IBE-C5619</strain>
    </source>
</reference>
<dbReference type="OrthoDB" id="10259820at2759"/>
<dbReference type="GO" id="GO:1990904">
    <property type="term" value="C:ribonucleoprotein complex"/>
    <property type="evidence" value="ECO:0007669"/>
    <property type="project" value="UniProtKB-KW"/>
</dbReference>
<evidence type="ECO:0000256" key="4">
    <source>
        <dbReference type="ARBA" id="ARBA00022490"/>
    </source>
</evidence>
<dbReference type="GO" id="GO:0005840">
    <property type="term" value="C:ribosome"/>
    <property type="evidence" value="ECO:0007669"/>
    <property type="project" value="UniProtKB-KW"/>
</dbReference>
<sequence>CAPLPFRRRCRHGARGECGSARGPGREHVDRRLGRPRLAAAALRGVRPGGRAGGAGGPGAAGLSTLRRGPRPGPRADRPSGRAGCGARRLRPGGPGPRPAGVRGRGRPGCCGRRGRGPAAGARAGEPRGGRPGGLSAEARAHGRLLTRAEGGGATAAPPRAPRARKPAWAGKARGGLAACREAGPALGPRRGPGGGSSFRLVVRPRKKLVAKGGKKKKQVLKFTLDCTHPVEDGIMDAANFEQFLQDRIKVNGKAGNLGGGAVTIERSKNKITVTSEVPFSKRYLKYLTKKYLKKNNLRDWLRVVANSKESYELRYFQINQDEEEEEDED</sequence>
<dbReference type="Pfam" id="PF01776">
    <property type="entry name" value="Ribosomal_L22e"/>
    <property type="match status" value="1"/>
</dbReference>
<protein>
    <recommendedName>
        <fullName evidence="8">Large ribosomal subunit protein eL22</fullName>
    </recommendedName>
    <alternativeName>
        <fullName evidence="9">60S ribosomal protein L22</fullName>
    </alternativeName>
</protein>
<dbReference type="Gene3D" id="3.30.1360.210">
    <property type="match status" value="1"/>
</dbReference>
<evidence type="ECO:0000256" key="1">
    <source>
        <dbReference type="ARBA" id="ARBA00004496"/>
    </source>
</evidence>
<dbReference type="GO" id="GO:0005737">
    <property type="term" value="C:cytoplasm"/>
    <property type="evidence" value="ECO:0007669"/>
    <property type="project" value="UniProtKB-SubCell"/>
</dbReference>
<dbReference type="GO" id="GO:0003735">
    <property type="term" value="F:structural constituent of ribosome"/>
    <property type="evidence" value="ECO:0007669"/>
    <property type="project" value="InterPro"/>
</dbReference>
<keyword evidence="6" id="KW-0687">Ribonucleoprotein</keyword>
<dbReference type="PANTHER" id="PTHR10064">
    <property type="entry name" value="60S RIBOSOMAL PROTEIN L22"/>
    <property type="match status" value="1"/>
</dbReference>
<evidence type="ECO:0000256" key="3">
    <source>
        <dbReference type="ARBA" id="ARBA00011133"/>
    </source>
</evidence>
<evidence type="ECO:0000313" key="12">
    <source>
        <dbReference type="Proteomes" id="UP000700334"/>
    </source>
</evidence>
<evidence type="ECO:0000256" key="6">
    <source>
        <dbReference type="ARBA" id="ARBA00023274"/>
    </source>
</evidence>
<evidence type="ECO:0000256" key="10">
    <source>
        <dbReference type="SAM" id="MobiDB-lite"/>
    </source>
</evidence>
<evidence type="ECO:0000313" key="11">
    <source>
        <dbReference type="EMBL" id="KAG8505556.1"/>
    </source>
</evidence>
<feature type="non-terminal residue" evidence="11">
    <location>
        <position position="330"/>
    </location>
</feature>
<dbReference type="InterPro" id="IPR002671">
    <property type="entry name" value="Ribosomal_eL22"/>
</dbReference>
<dbReference type="GO" id="GO:0002181">
    <property type="term" value="P:cytoplasmic translation"/>
    <property type="evidence" value="ECO:0007669"/>
    <property type="project" value="TreeGrafter"/>
</dbReference>
<comment type="function">
    <text evidence="7">Component of the large ribosomal subunit. The ribosome is a large ribonucleoprotein complex responsible for the synthesis of proteins in the cell.</text>
</comment>
<keyword evidence="12" id="KW-1185">Reference proteome</keyword>
<dbReference type="InterPro" id="IPR038526">
    <property type="entry name" value="Ribosomal_eL22_sf"/>
</dbReference>
<feature type="region of interest" description="Disordered" evidence="10">
    <location>
        <begin position="14"/>
        <end position="136"/>
    </location>
</feature>
<comment type="caution">
    <text evidence="11">The sequence shown here is derived from an EMBL/GenBank/DDBJ whole genome shotgun (WGS) entry which is preliminary data.</text>
</comment>
<keyword evidence="4" id="KW-0963">Cytoplasm</keyword>
<dbReference type="PANTHER" id="PTHR10064:SF2">
    <property type="entry name" value="LARGE RIBOSOMAL SUBUNIT PROTEIN EL22"/>
    <property type="match status" value="1"/>
</dbReference>
<dbReference type="Proteomes" id="UP000700334">
    <property type="component" value="Unassembled WGS sequence"/>
</dbReference>
<evidence type="ECO:0000256" key="5">
    <source>
        <dbReference type="ARBA" id="ARBA00022980"/>
    </source>
</evidence>
<organism evidence="11 12">
    <name type="scientific">Galemys pyrenaicus</name>
    <name type="common">Iberian desman</name>
    <name type="synonym">Pyrenean desman</name>
    <dbReference type="NCBI Taxonomy" id="202257"/>
    <lineage>
        <taxon>Eukaryota</taxon>
        <taxon>Metazoa</taxon>
        <taxon>Chordata</taxon>
        <taxon>Craniata</taxon>
        <taxon>Vertebrata</taxon>
        <taxon>Euteleostomi</taxon>
        <taxon>Mammalia</taxon>
        <taxon>Eutheria</taxon>
        <taxon>Laurasiatheria</taxon>
        <taxon>Eulipotyphla</taxon>
        <taxon>Talpidae</taxon>
        <taxon>Galemys</taxon>
    </lineage>
</organism>
<accession>A0A8J5ZFY3</accession>
<dbReference type="EMBL" id="JAGFMF010012255">
    <property type="protein sequence ID" value="KAG8505556.1"/>
    <property type="molecule type" value="Genomic_DNA"/>
</dbReference>
<comment type="subunit">
    <text evidence="3">Component of the large ribosomal subunit.</text>
</comment>
<feature type="region of interest" description="Disordered" evidence="10">
    <location>
        <begin position="149"/>
        <end position="168"/>
    </location>
</feature>
<dbReference type="AlphaFoldDB" id="A0A8J5ZFY3"/>
<gene>
    <name evidence="11" type="ORF">J0S82_016300</name>
</gene>
<evidence type="ECO:0000256" key="8">
    <source>
        <dbReference type="ARBA" id="ARBA00040613"/>
    </source>
</evidence>
<name>A0A8J5ZFY3_GALPY</name>
<comment type="subcellular location">
    <subcellularLocation>
        <location evidence="1">Cytoplasm</location>
    </subcellularLocation>
</comment>
<dbReference type="FunFam" id="3.30.1360.210:FF:000001">
    <property type="entry name" value="60S ribosomal protein L22 1"/>
    <property type="match status" value="1"/>
</dbReference>
<feature type="compositionally biased region" description="Low complexity" evidence="10">
    <location>
        <begin position="36"/>
        <end position="46"/>
    </location>
</feature>
<evidence type="ECO:0000256" key="2">
    <source>
        <dbReference type="ARBA" id="ARBA00007817"/>
    </source>
</evidence>
<feature type="compositionally biased region" description="Gly residues" evidence="10">
    <location>
        <begin position="47"/>
        <end position="60"/>
    </location>
</feature>
<evidence type="ECO:0000256" key="7">
    <source>
        <dbReference type="ARBA" id="ARBA00034092"/>
    </source>
</evidence>